<name>A0A4V2JSW9_PROTD</name>
<dbReference type="OrthoDB" id="9782542at2"/>
<protein>
    <submittedName>
        <fullName evidence="5">LytR family transcriptional regulator</fullName>
    </submittedName>
</protein>
<feature type="region of interest" description="Disordered" evidence="2">
    <location>
        <begin position="1"/>
        <end position="20"/>
    </location>
</feature>
<dbReference type="InterPro" id="IPR004474">
    <property type="entry name" value="LytR_CpsA_psr"/>
</dbReference>
<keyword evidence="3" id="KW-0812">Transmembrane</keyword>
<keyword evidence="6" id="KW-1185">Reference proteome</keyword>
<organism evidence="5 6">
    <name type="scientific">Propioniciclava tarda</name>
    <dbReference type="NCBI Taxonomy" id="433330"/>
    <lineage>
        <taxon>Bacteria</taxon>
        <taxon>Bacillati</taxon>
        <taxon>Actinomycetota</taxon>
        <taxon>Actinomycetes</taxon>
        <taxon>Propionibacteriales</taxon>
        <taxon>Propionibacteriaceae</taxon>
        <taxon>Propioniciclava</taxon>
    </lineage>
</organism>
<proteinExistence type="inferred from homology"/>
<dbReference type="AlphaFoldDB" id="A0A4V2JSW9"/>
<evidence type="ECO:0000313" key="5">
    <source>
        <dbReference type="EMBL" id="TBT92211.1"/>
    </source>
</evidence>
<accession>A0A4V2JSW9</accession>
<sequence length="356" mass="37565">METGPGPSPTAPRRTAKREERRRARRALAVLGLLLGLIFAGVIASVGFVVYSAQKALDKATDGKGGSVIQVMFPGPAQPAQSSRTSILIAGNSYDDPGHPGGDLTDGILIATFDSVTNKTGLVSVPRDLWVTHNGKNMKINAVYVSAGRGQAGLNALGQVVETVTGLHIDQHVLVGVTAFKGMVDAVGGIDITINSPDPRGIRDPNGLFLPNGLQHLDGKTALTLARARNDPIPGKEAYGLPDSDYSRQQSQRLILLGIIAKIKSTPTLANPLTVTTLFEKLSDSMKTDLTASQIRPLYDQLVKSGNPVTFTIRGPRNASLLTDYNSNGAGDALVPKAGIFDYTAIQSYVTTMLAG</sequence>
<dbReference type="RefSeq" id="WP_131173037.1">
    <property type="nucleotide sequence ID" value="NZ_FXTL01000022.1"/>
</dbReference>
<evidence type="ECO:0000259" key="4">
    <source>
        <dbReference type="Pfam" id="PF03816"/>
    </source>
</evidence>
<dbReference type="Pfam" id="PF03816">
    <property type="entry name" value="LytR_cpsA_psr"/>
    <property type="match status" value="1"/>
</dbReference>
<evidence type="ECO:0000256" key="3">
    <source>
        <dbReference type="SAM" id="Phobius"/>
    </source>
</evidence>
<comment type="similarity">
    <text evidence="1">Belongs to the LytR/CpsA/Psr (LCP) family.</text>
</comment>
<keyword evidence="3" id="KW-1133">Transmembrane helix</keyword>
<dbReference type="EMBL" id="SDMR01000021">
    <property type="protein sequence ID" value="TBT92211.1"/>
    <property type="molecule type" value="Genomic_DNA"/>
</dbReference>
<dbReference type="Proteomes" id="UP000291933">
    <property type="component" value="Unassembled WGS sequence"/>
</dbReference>
<comment type="caution">
    <text evidence="5">The sequence shown here is derived from an EMBL/GenBank/DDBJ whole genome shotgun (WGS) entry which is preliminary data.</text>
</comment>
<dbReference type="Gene3D" id="3.40.630.190">
    <property type="entry name" value="LCP protein"/>
    <property type="match status" value="1"/>
</dbReference>
<keyword evidence="3" id="KW-0472">Membrane</keyword>
<feature type="transmembrane region" description="Helical" evidence="3">
    <location>
        <begin position="27"/>
        <end position="51"/>
    </location>
</feature>
<gene>
    <name evidence="5" type="ORF">ET996_13240</name>
</gene>
<dbReference type="InterPro" id="IPR050922">
    <property type="entry name" value="LytR/CpsA/Psr_CW_biosynth"/>
</dbReference>
<feature type="domain" description="Cell envelope-related transcriptional attenuator" evidence="4">
    <location>
        <begin position="105"/>
        <end position="264"/>
    </location>
</feature>
<evidence type="ECO:0000256" key="1">
    <source>
        <dbReference type="ARBA" id="ARBA00006068"/>
    </source>
</evidence>
<evidence type="ECO:0000313" key="6">
    <source>
        <dbReference type="Proteomes" id="UP000291933"/>
    </source>
</evidence>
<dbReference type="PANTHER" id="PTHR33392">
    <property type="entry name" value="POLYISOPRENYL-TEICHOIC ACID--PEPTIDOGLYCAN TEICHOIC ACID TRANSFERASE TAGU"/>
    <property type="match status" value="1"/>
</dbReference>
<evidence type="ECO:0000256" key="2">
    <source>
        <dbReference type="SAM" id="MobiDB-lite"/>
    </source>
</evidence>
<dbReference type="PANTHER" id="PTHR33392:SF6">
    <property type="entry name" value="POLYISOPRENYL-TEICHOIC ACID--PEPTIDOGLYCAN TEICHOIC ACID TRANSFERASE TAGU"/>
    <property type="match status" value="1"/>
</dbReference>
<dbReference type="NCBIfam" id="TIGR00350">
    <property type="entry name" value="lytR_cpsA_psr"/>
    <property type="match status" value="1"/>
</dbReference>
<feature type="compositionally biased region" description="Pro residues" evidence="2">
    <location>
        <begin position="1"/>
        <end position="10"/>
    </location>
</feature>
<reference evidence="5 6" key="1">
    <citation type="submission" date="2019-01" db="EMBL/GenBank/DDBJ databases">
        <title>Lactibacter flavus gen. nov., sp. nov., a novel bacterium of the family Propionibacteriaceae isolated from raw milk and dairy products.</title>
        <authorList>
            <person name="Huptas C."/>
            <person name="Wenning M."/>
            <person name="Breitenwieser F."/>
            <person name="Doll E."/>
            <person name="Von Neubeck M."/>
            <person name="Busse H.-J."/>
            <person name="Scherer S."/>
        </authorList>
    </citation>
    <scope>NUCLEOTIDE SEQUENCE [LARGE SCALE GENOMIC DNA]</scope>
    <source>
        <strain evidence="5 6">DSM 22130</strain>
    </source>
</reference>